<dbReference type="EMBL" id="CM000882">
    <property type="protein sequence ID" value="KQK01292.1"/>
    <property type="molecule type" value="Genomic_DNA"/>
</dbReference>
<dbReference type="FunFam" id="3.40.50.720:FF:000219">
    <property type="entry name" value="Cinnamoyl-CoA reductase 1"/>
    <property type="match status" value="1"/>
</dbReference>
<organism evidence="3">
    <name type="scientific">Brachypodium distachyon</name>
    <name type="common">Purple false brome</name>
    <name type="synonym">Trachynia distachya</name>
    <dbReference type="NCBI Taxonomy" id="15368"/>
    <lineage>
        <taxon>Eukaryota</taxon>
        <taxon>Viridiplantae</taxon>
        <taxon>Streptophyta</taxon>
        <taxon>Embryophyta</taxon>
        <taxon>Tracheophyta</taxon>
        <taxon>Spermatophyta</taxon>
        <taxon>Magnoliopsida</taxon>
        <taxon>Liliopsida</taxon>
        <taxon>Poales</taxon>
        <taxon>Poaceae</taxon>
        <taxon>BOP clade</taxon>
        <taxon>Pooideae</taxon>
        <taxon>Stipodae</taxon>
        <taxon>Brachypodieae</taxon>
        <taxon>Brachypodium</taxon>
    </lineage>
</organism>
<dbReference type="GO" id="GO:0009809">
    <property type="term" value="P:lignin biosynthetic process"/>
    <property type="evidence" value="ECO:0000318"/>
    <property type="project" value="GO_Central"/>
</dbReference>
<accession>A0A0Q3IM00</accession>
<gene>
    <name evidence="4" type="primary">LOC100823680</name>
    <name evidence="3" type="ORF">BRADI_3g54971v3</name>
</gene>
<dbReference type="Pfam" id="PF13460">
    <property type="entry name" value="NAD_binding_10"/>
    <property type="match status" value="1"/>
</dbReference>
<dbReference type="InterPro" id="IPR016040">
    <property type="entry name" value="NAD(P)-bd_dom"/>
</dbReference>
<dbReference type="SUPFAM" id="SSF51735">
    <property type="entry name" value="NAD(P)-binding Rossmann-fold domains"/>
    <property type="match status" value="1"/>
</dbReference>
<dbReference type="Proteomes" id="UP000008810">
    <property type="component" value="Chromosome 3"/>
</dbReference>
<protein>
    <recommendedName>
        <fullName evidence="2">NAD(P)-binding domain-containing protein</fullName>
    </recommendedName>
</protein>
<evidence type="ECO:0000259" key="2">
    <source>
        <dbReference type="Pfam" id="PF13460"/>
    </source>
</evidence>
<name>A0A0Q3IM00_BRADI</name>
<dbReference type="InterPro" id="IPR036291">
    <property type="entry name" value="NAD(P)-bd_dom_sf"/>
</dbReference>
<feature type="domain" description="NAD(P)-binding" evidence="2">
    <location>
        <begin position="26"/>
        <end position="178"/>
    </location>
</feature>
<dbReference type="PANTHER" id="PTHR10366">
    <property type="entry name" value="NAD DEPENDENT EPIMERASE/DEHYDRATASE"/>
    <property type="match status" value="1"/>
</dbReference>
<dbReference type="EnsemblPlants" id="KQK01292">
    <property type="protein sequence ID" value="KQK01292"/>
    <property type="gene ID" value="BRADI_3g54971v3"/>
</dbReference>
<reference evidence="3" key="2">
    <citation type="submission" date="2017-06" db="EMBL/GenBank/DDBJ databases">
        <title>WGS assembly of Brachypodium distachyon.</title>
        <authorList>
            <consortium name="The International Brachypodium Initiative"/>
            <person name="Lucas S."/>
            <person name="Harmon-Smith M."/>
            <person name="Lail K."/>
            <person name="Tice H."/>
            <person name="Grimwood J."/>
            <person name="Bruce D."/>
            <person name="Barry K."/>
            <person name="Shu S."/>
            <person name="Lindquist E."/>
            <person name="Wang M."/>
            <person name="Pitluck S."/>
            <person name="Vogel J.P."/>
            <person name="Garvin D.F."/>
            <person name="Mockler T.C."/>
            <person name="Schmutz J."/>
            <person name="Rokhsar D."/>
            <person name="Bevan M.W."/>
        </authorList>
    </citation>
    <scope>NUCLEOTIDE SEQUENCE</scope>
    <source>
        <strain evidence="3">Bd21</strain>
    </source>
</reference>
<dbReference type="OrthoDB" id="2735536at2759"/>
<evidence type="ECO:0000313" key="3">
    <source>
        <dbReference type="EMBL" id="KQK01292.1"/>
    </source>
</evidence>
<proteinExistence type="predicted"/>
<sequence>MSMPSSALSSHGEKQQQQQQLVCVTGAGGFVGAWVVKELLLRGYRVSGTARVPADRKNEHLLSLEGAKERLALCRADVLDYGSLRAAFAGCHGVFHVASPVSDDPVRACSASSHTLVSAIPVQCRHAVIERTCLQDLVPVAVEGTRNVINAAADAGVRRVVFTSSYGAVHMDPNRSPDAVVDETFWSDYEFCKQTGNMYCCAKMMAEKAAMEEAARRGLELAVVVPCVTVGPMLQPTLNASNRRVAIYLTGARTFYPNAVAAYVDVRDVARAHVLVYERPDARGRRFLCVDAVLHRQRFLQLLRDLCPDYPIPTKCKDDGKPMAKPYRFSNQRLRDLGLEFTPLEESLYETVVSLQRNGHLPLHGPVPKRSRL</sequence>
<evidence type="ECO:0000313" key="4">
    <source>
        <dbReference type="EnsemblPlants" id="KQK01292"/>
    </source>
</evidence>
<keyword evidence="1" id="KW-0560">Oxidoreductase</keyword>
<dbReference type="GO" id="GO:0016616">
    <property type="term" value="F:oxidoreductase activity, acting on the CH-OH group of donors, NAD or NADP as acceptor"/>
    <property type="evidence" value="ECO:0000318"/>
    <property type="project" value="GO_Central"/>
</dbReference>
<dbReference type="AlphaFoldDB" id="A0A0Q3IM00"/>
<reference evidence="4" key="3">
    <citation type="submission" date="2018-08" db="UniProtKB">
        <authorList>
            <consortium name="EnsemblPlants"/>
        </authorList>
    </citation>
    <scope>IDENTIFICATION</scope>
    <source>
        <strain evidence="4">cv. Bd21</strain>
    </source>
</reference>
<reference evidence="3 4" key="1">
    <citation type="journal article" date="2010" name="Nature">
        <title>Genome sequencing and analysis of the model grass Brachypodium distachyon.</title>
        <authorList>
            <consortium name="International Brachypodium Initiative"/>
        </authorList>
    </citation>
    <scope>NUCLEOTIDE SEQUENCE [LARGE SCALE GENOMIC DNA]</scope>
    <source>
        <strain evidence="3">Bd21</strain>
        <strain evidence="4">cv. Bd21</strain>
    </source>
</reference>
<dbReference type="InterPro" id="IPR050425">
    <property type="entry name" value="NAD(P)_dehydrat-like"/>
</dbReference>
<dbReference type="PANTHER" id="PTHR10366:SF353">
    <property type="entry name" value="CINNAMOYL-COA REDUCTASE 1"/>
    <property type="match status" value="1"/>
</dbReference>
<dbReference type="Gene3D" id="3.40.50.720">
    <property type="entry name" value="NAD(P)-binding Rossmann-like Domain"/>
    <property type="match status" value="1"/>
</dbReference>
<evidence type="ECO:0000256" key="1">
    <source>
        <dbReference type="ARBA" id="ARBA00023002"/>
    </source>
</evidence>
<dbReference type="Gramene" id="KQK01292">
    <property type="protein sequence ID" value="KQK01292"/>
    <property type="gene ID" value="BRADI_3g54971v3"/>
</dbReference>
<keyword evidence="5" id="KW-1185">Reference proteome</keyword>
<evidence type="ECO:0000313" key="5">
    <source>
        <dbReference type="Proteomes" id="UP000008810"/>
    </source>
</evidence>
<dbReference type="CDD" id="cd08958">
    <property type="entry name" value="FR_SDR_e"/>
    <property type="match status" value="1"/>
</dbReference>
<dbReference type="STRING" id="15368.A0A0Q3IM00"/>